<proteinExistence type="predicted"/>
<comment type="caution">
    <text evidence="1">The sequence shown here is derived from an EMBL/GenBank/DDBJ whole genome shotgun (WGS) entry which is preliminary data.</text>
</comment>
<evidence type="ECO:0000313" key="1">
    <source>
        <dbReference type="EMBL" id="NJW54249.1"/>
    </source>
</evidence>
<name>A0ABX1D4T3_9FLAO</name>
<keyword evidence="2" id="KW-1185">Reference proteome</keyword>
<accession>A0ABX1D4T3</accession>
<sequence>KEYTAEPELWFHDIFRKDGTPYKEEEVALIKKLNTEASATN</sequence>
<gene>
    <name evidence="1" type="ORF">HC175_15150</name>
</gene>
<evidence type="ECO:0000313" key="2">
    <source>
        <dbReference type="Proteomes" id="UP000703674"/>
    </source>
</evidence>
<organism evidence="1 2">
    <name type="scientific">Salinimicrobium oceani</name>
    <dbReference type="NCBI Taxonomy" id="2722702"/>
    <lineage>
        <taxon>Bacteria</taxon>
        <taxon>Pseudomonadati</taxon>
        <taxon>Bacteroidota</taxon>
        <taxon>Flavobacteriia</taxon>
        <taxon>Flavobacteriales</taxon>
        <taxon>Flavobacteriaceae</taxon>
        <taxon>Salinimicrobium</taxon>
    </lineage>
</organism>
<reference evidence="1 2" key="1">
    <citation type="submission" date="2020-03" db="EMBL/GenBank/DDBJ databases">
        <title>Salinimicrobium sp. nov, isolated from SCS.</title>
        <authorList>
            <person name="Cao W.R."/>
        </authorList>
    </citation>
    <scope>NUCLEOTIDE SEQUENCE [LARGE SCALE GENOMIC DNA]</scope>
    <source>
        <strain evidence="2">J15B91</strain>
    </source>
</reference>
<feature type="non-terminal residue" evidence="1">
    <location>
        <position position="1"/>
    </location>
</feature>
<dbReference type="Proteomes" id="UP000703674">
    <property type="component" value="Unassembled WGS sequence"/>
</dbReference>
<protein>
    <submittedName>
        <fullName evidence="1">1,4-beta-xylanase</fullName>
    </submittedName>
</protein>
<dbReference type="EMBL" id="JAAVJR010000034">
    <property type="protein sequence ID" value="NJW54249.1"/>
    <property type="molecule type" value="Genomic_DNA"/>
</dbReference>